<dbReference type="EMBL" id="LR796703">
    <property type="protein sequence ID" value="CAB4160503.1"/>
    <property type="molecule type" value="Genomic_DNA"/>
</dbReference>
<name>A0A6J5NNR2_9CAUD</name>
<gene>
    <name evidence="1" type="ORF">UFOVP765_8</name>
</gene>
<accession>A0A6J5NNR2</accession>
<organism evidence="1">
    <name type="scientific">uncultured Caudovirales phage</name>
    <dbReference type="NCBI Taxonomy" id="2100421"/>
    <lineage>
        <taxon>Viruses</taxon>
        <taxon>Duplodnaviria</taxon>
        <taxon>Heunggongvirae</taxon>
        <taxon>Uroviricota</taxon>
        <taxon>Caudoviricetes</taxon>
        <taxon>Peduoviridae</taxon>
        <taxon>Maltschvirus</taxon>
        <taxon>Maltschvirus maltsch</taxon>
    </lineage>
</organism>
<protein>
    <submittedName>
        <fullName evidence="1">Uncharacterized protein</fullName>
    </submittedName>
</protein>
<reference evidence="1" key="1">
    <citation type="submission" date="2020-04" db="EMBL/GenBank/DDBJ databases">
        <authorList>
            <person name="Chiriac C."/>
            <person name="Salcher M."/>
            <person name="Ghai R."/>
            <person name="Kavagutti S V."/>
        </authorList>
    </citation>
    <scope>NUCLEOTIDE SEQUENCE</scope>
</reference>
<sequence>MISNALANLASGKDWILRGETYEDLEWLDQSEKPTKEMVLAEAARLQADYDAKQYQRNRAKEYPSIVDQLDTLYHGGYDAWKASIDVVKNKYPKGAA</sequence>
<evidence type="ECO:0000313" key="1">
    <source>
        <dbReference type="EMBL" id="CAB4160503.1"/>
    </source>
</evidence>
<proteinExistence type="predicted"/>